<dbReference type="CDD" id="cd00885">
    <property type="entry name" value="cinA"/>
    <property type="match status" value="1"/>
</dbReference>
<comment type="caution">
    <text evidence="3">The sequence shown here is derived from an EMBL/GenBank/DDBJ whole genome shotgun (WGS) entry which is preliminary data.</text>
</comment>
<dbReference type="EMBL" id="DRUZ01000044">
    <property type="protein sequence ID" value="HHS01622.1"/>
    <property type="molecule type" value="Genomic_DNA"/>
</dbReference>
<organism evidence="3">
    <name type="scientific">Caldicellulosiruptor owensensis</name>
    <dbReference type="NCBI Taxonomy" id="55205"/>
    <lineage>
        <taxon>Bacteria</taxon>
        <taxon>Bacillati</taxon>
        <taxon>Bacillota</taxon>
        <taxon>Bacillota incertae sedis</taxon>
        <taxon>Caldicellulosiruptorales</taxon>
        <taxon>Caldicellulosiruptoraceae</taxon>
        <taxon>Caldicellulosiruptor</taxon>
    </lineage>
</organism>
<reference evidence="3" key="1">
    <citation type="journal article" date="2020" name="mSystems">
        <title>Genome- and Community-Level Interaction Insights into Carbon Utilization and Element Cycling Functions of Hydrothermarchaeota in Hydrothermal Sediment.</title>
        <authorList>
            <person name="Zhou Z."/>
            <person name="Liu Y."/>
            <person name="Xu W."/>
            <person name="Pan J."/>
            <person name="Luo Z.H."/>
            <person name="Li M."/>
        </authorList>
    </citation>
    <scope>NUCLEOTIDE SEQUENCE [LARGE SCALE GENOMIC DNA]</scope>
    <source>
        <strain evidence="3">SpSt-102</strain>
    </source>
</reference>
<gene>
    <name evidence="1" type="primary">cinA</name>
    <name evidence="3" type="ORF">ENL71_03680</name>
</gene>
<dbReference type="InterPro" id="IPR050101">
    <property type="entry name" value="CinA"/>
</dbReference>
<evidence type="ECO:0000259" key="2">
    <source>
        <dbReference type="SMART" id="SM00852"/>
    </source>
</evidence>
<dbReference type="InterPro" id="IPR036653">
    <property type="entry name" value="CinA-like_C"/>
</dbReference>
<feature type="domain" description="MoaB/Mog" evidence="2">
    <location>
        <begin position="4"/>
        <end position="170"/>
    </location>
</feature>
<name>A0A7C5V5D2_9FIRM</name>
<dbReference type="NCBIfam" id="TIGR00199">
    <property type="entry name" value="PncC_domain"/>
    <property type="match status" value="1"/>
</dbReference>
<dbReference type="Pfam" id="PF18146">
    <property type="entry name" value="CinA_KH"/>
    <property type="match status" value="1"/>
</dbReference>
<dbReference type="InterPro" id="IPR008136">
    <property type="entry name" value="CinA_C"/>
</dbReference>
<dbReference type="PANTHER" id="PTHR13939:SF0">
    <property type="entry name" value="NMN AMIDOHYDROLASE-LIKE PROTEIN YFAY"/>
    <property type="match status" value="1"/>
</dbReference>
<dbReference type="InterPro" id="IPR036425">
    <property type="entry name" value="MoaB/Mog-like_dom_sf"/>
</dbReference>
<dbReference type="AlphaFoldDB" id="A0A7C5V5D2"/>
<proteinExistence type="inferred from homology"/>
<dbReference type="SUPFAM" id="SSF53218">
    <property type="entry name" value="Molybdenum cofactor biosynthesis proteins"/>
    <property type="match status" value="1"/>
</dbReference>
<dbReference type="Gene3D" id="3.30.70.2860">
    <property type="match status" value="1"/>
</dbReference>
<dbReference type="PIRSF" id="PIRSF006728">
    <property type="entry name" value="CinA"/>
    <property type="match status" value="1"/>
</dbReference>
<dbReference type="NCBIfam" id="TIGR00177">
    <property type="entry name" value="molyb_syn"/>
    <property type="match status" value="1"/>
</dbReference>
<dbReference type="NCBIfam" id="NF001813">
    <property type="entry name" value="PRK00549.1"/>
    <property type="match status" value="1"/>
</dbReference>
<dbReference type="HAMAP" id="MF_00226_B">
    <property type="entry name" value="CinA_B"/>
    <property type="match status" value="1"/>
</dbReference>
<protein>
    <recommendedName>
        <fullName evidence="1">Putative competence-damage inducible protein</fullName>
    </recommendedName>
</protein>
<evidence type="ECO:0000256" key="1">
    <source>
        <dbReference type="HAMAP-Rule" id="MF_00226"/>
    </source>
</evidence>
<accession>A0A7C5V5D2</accession>
<evidence type="ECO:0000313" key="3">
    <source>
        <dbReference type="EMBL" id="HHS01622.1"/>
    </source>
</evidence>
<sequence length="411" mass="45343">MVAEVISVGTELLLGQILNTNSQYLAQKLAELGIDLYFQTTVGDNMERLKIAIDTAIKRADILIFTGGLGPTSDDITKEAVADYFGLTLVLDEDVLRRIKNFFERRQVKMPEINRKQAYVPEGAKVLHNKNGTAHGLIIEKDGKIAVLLPGPPFEMQPMFEEEVLPYLEKFSKQKIYSRVLKFVGIGESSIEEALKDLIFSQTDPTLALYAKPFEVELRITTKKESEDSAKSLLQSMEDRIRERLGEYIYGVDGQLLEEVVVSLLAEKKLKLSVAESCTGGLICNKITNVPGASEVFDRGFIVYSNEAKTKLLGVPEQVLKEYGAVSSQTAKYMAQGALSNSLAHIALSVTGIAGPGGGSETKPVGLVYIGIATKDNSESFEFRFSGDRLRIKEMTSKAALNILRKKIIDY</sequence>
<dbReference type="SMART" id="SM00852">
    <property type="entry name" value="MoCF_biosynth"/>
    <property type="match status" value="1"/>
</dbReference>
<comment type="similarity">
    <text evidence="1">Belongs to the CinA family.</text>
</comment>
<dbReference type="PANTHER" id="PTHR13939">
    <property type="entry name" value="NICOTINAMIDE-NUCLEOTIDE AMIDOHYDROLASE PNCC"/>
    <property type="match status" value="1"/>
</dbReference>
<dbReference type="InterPro" id="IPR008135">
    <property type="entry name" value="Competence-induced_CinA"/>
</dbReference>
<dbReference type="Gene3D" id="3.90.950.20">
    <property type="entry name" value="CinA-like"/>
    <property type="match status" value="1"/>
</dbReference>
<dbReference type="Pfam" id="PF02464">
    <property type="entry name" value="CinA"/>
    <property type="match status" value="1"/>
</dbReference>
<dbReference type="NCBIfam" id="TIGR00200">
    <property type="entry name" value="cinA_nterm"/>
    <property type="match status" value="1"/>
</dbReference>
<dbReference type="Gene3D" id="3.40.980.10">
    <property type="entry name" value="MoaB/Mog-like domain"/>
    <property type="match status" value="1"/>
</dbReference>
<dbReference type="Pfam" id="PF00994">
    <property type="entry name" value="MoCF_biosynth"/>
    <property type="match status" value="1"/>
</dbReference>
<dbReference type="InterPro" id="IPR001453">
    <property type="entry name" value="MoaB/Mog_dom"/>
</dbReference>
<dbReference type="InterPro" id="IPR041424">
    <property type="entry name" value="CinA_KH"/>
</dbReference>
<dbReference type="SUPFAM" id="SSF142433">
    <property type="entry name" value="CinA-like"/>
    <property type="match status" value="1"/>
</dbReference>